<sequence>QLNDQCSCFLSMDMLKTHPAHLAVFMFHVVSQFDPAPLNLRVSVPEDLALELEKRRPELIPEDLLRQYVHTVQDKVYPEVQKLLEDFRQKRSMGLTLAESELAKLDAERSRERQTLEKERLCAEPILQKIDEILLASQPPEEEKW</sequence>
<dbReference type="GO" id="GO:0007186">
    <property type="term" value="P:G protein-coupled receptor signaling pathway"/>
    <property type="evidence" value="ECO:0007669"/>
    <property type="project" value="TreeGrafter"/>
</dbReference>
<dbReference type="GO" id="GO:0005085">
    <property type="term" value="F:guanyl-nucleotide exchange factor activity"/>
    <property type="evidence" value="ECO:0007669"/>
    <property type="project" value="InterPro"/>
</dbReference>
<dbReference type="PANTHER" id="PTHR45872:SF3">
    <property type="entry name" value="RHO GUANINE NUCLEOTIDE EXCHANGE FACTOR 12"/>
    <property type="match status" value="1"/>
</dbReference>
<gene>
    <name evidence="2" type="ORF">AB205_0000800</name>
</gene>
<dbReference type="InterPro" id="IPR044926">
    <property type="entry name" value="RGS_subdomain_2"/>
</dbReference>
<dbReference type="OrthoDB" id="9389962at2759"/>
<feature type="domain" description="Regulator of G protein signalling-like" evidence="1">
    <location>
        <begin position="39"/>
        <end position="144"/>
    </location>
</feature>
<evidence type="ECO:0000313" key="3">
    <source>
        <dbReference type="Proteomes" id="UP000228934"/>
    </source>
</evidence>
<name>A0A2G9S228_AQUCT</name>
<organism evidence="2 3">
    <name type="scientific">Aquarana catesbeiana</name>
    <name type="common">American bullfrog</name>
    <name type="synonym">Rana catesbeiana</name>
    <dbReference type="NCBI Taxonomy" id="8400"/>
    <lineage>
        <taxon>Eukaryota</taxon>
        <taxon>Metazoa</taxon>
        <taxon>Chordata</taxon>
        <taxon>Craniata</taxon>
        <taxon>Vertebrata</taxon>
        <taxon>Euteleostomi</taxon>
        <taxon>Amphibia</taxon>
        <taxon>Batrachia</taxon>
        <taxon>Anura</taxon>
        <taxon>Neobatrachia</taxon>
        <taxon>Ranoidea</taxon>
        <taxon>Ranidae</taxon>
        <taxon>Aquarana</taxon>
    </lineage>
</organism>
<dbReference type="AlphaFoldDB" id="A0A2G9S228"/>
<evidence type="ECO:0000259" key="1">
    <source>
        <dbReference type="Pfam" id="PF09128"/>
    </source>
</evidence>
<feature type="non-terminal residue" evidence="2">
    <location>
        <position position="1"/>
    </location>
</feature>
<protein>
    <recommendedName>
        <fullName evidence="1">Regulator of G protein signalling-like domain-containing protein</fullName>
    </recommendedName>
</protein>
<accession>A0A2G9S228</accession>
<evidence type="ECO:0000313" key="2">
    <source>
        <dbReference type="EMBL" id="PIO34207.1"/>
    </source>
</evidence>
<dbReference type="SUPFAM" id="SSF48097">
    <property type="entry name" value="Regulator of G-protein signaling, RGS"/>
    <property type="match status" value="1"/>
</dbReference>
<reference evidence="3" key="1">
    <citation type="journal article" date="2017" name="Nat. Commun.">
        <title>The North American bullfrog draft genome provides insight into hormonal regulation of long noncoding RNA.</title>
        <authorList>
            <person name="Hammond S.A."/>
            <person name="Warren R.L."/>
            <person name="Vandervalk B.P."/>
            <person name="Kucuk E."/>
            <person name="Khan H."/>
            <person name="Gibb E.A."/>
            <person name="Pandoh P."/>
            <person name="Kirk H."/>
            <person name="Zhao Y."/>
            <person name="Jones M."/>
            <person name="Mungall A.J."/>
            <person name="Coope R."/>
            <person name="Pleasance S."/>
            <person name="Moore R.A."/>
            <person name="Holt R.A."/>
            <person name="Round J.M."/>
            <person name="Ohora S."/>
            <person name="Walle B.V."/>
            <person name="Veldhoen N."/>
            <person name="Helbing C.C."/>
            <person name="Birol I."/>
        </authorList>
    </citation>
    <scope>NUCLEOTIDE SEQUENCE [LARGE SCALE GENOMIC DNA]</scope>
</reference>
<dbReference type="EMBL" id="KV927661">
    <property type="protein sequence ID" value="PIO34207.1"/>
    <property type="molecule type" value="Genomic_DNA"/>
</dbReference>
<feature type="domain" description="Regulator of G protein signalling-like" evidence="1">
    <location>
        <begin position="5"/>
        <end position="38"/>
    </location>
</feature>
<dbReference type="GO" id="GO:0001664">
    <property type="term" value="F:G protein-coupled receptor binding"/>
    <property type="evidence" value="ECO:0007669"/>
    <property type="project" value="TreeGrafter"/>
</dbReference>
<dbReference type="Pfam" id="PF09128">
    <property type="entry name" value="RGS-like"/>
    <property type="match status" value="2"/>
</dbReference>
<dbReference type="InterPro" id="IPR036305">
    <property type="entry name" value="RGS_sf"/>
</dbReference>
<keyword evidence="3" id="KW-1185">Reference proteome</keyword>
<dbReference type="Proteomes" id="UP000228934">
    <property type="component" value="Unassembled WGS sequence"/>
</dbReference>
<dbReference type="Gene3D" id="1.10.167.10">
    <property type="entry name" value="Regulator of G-protein Signalling 4, domain 2"/>
    <property type="match status" value="2"/>
</dbReference>
<dbReference type="GO" id="GO:0005737">
    <property type="term" value="C:cytoplasm"/>
    <property type="evidence" value="ECO:0007669"/>
    <property type="project" value="InterPro"/>
</dbReference>
<proteinExistence type="predicted"/>
<dbReference type="PANTHER" id="PTHR45872">
    <property type="entry name" value="RHO GUANINE NUCLEOTIDE EXCHANGE FACTOR 2, ISOFORM D"/>
    <property type="match status" value="1"/>
</dbReference>
<dbReference type="InterPro" id="IPR015212">
    <property type="entry name" value="RGS-like_dom"/>
</dbReference>